<evidence type="ECO:0000313" key="8">
    <source>
        <dbReference type="Proteomes" id="UP001370348"/>
    </source>
</evidence>
<evidence type="ECO:0000256" key="3">
    <source>
        <dbReference type="ARBA" id="ARBA00023015"/>
    </source>
</evidence>
<dbReference type="SMART" id="SM00382">
    <property type="entry name" value="AAA"/>
    <property type="match status" value="1"/>
</dbReference>
<sequence length="533" mass="58988">MVHLRPSDGYRQLVVLEVGSDQAVAPEPGSTRLPSMTAWRVVAKHRCAASIDVNLGRIERVEADGEDAPVPRSGTGDSLESGETRQRLLERGITHVFVLPLRGARGEIEGMISLEAECRAAVGQPFIWRACASRLRMLADIATPHLTALPLRPVVTHDQDPLLPVQGQAMKGIVRMLRVFAQQDETILLSGATGTGKSRLARWCHERSPYRKGPFEVLDLSTVPEDLQLAELFGWRKGAFTGAARDHGGAVERAGKGTLFIDEIDKLSMRAQAGLLYMLETRAYRVLGDSGGERRAHARFVVGTNANLQAAVRAQRFREDLYYRINVLPVRLPSLSERPDEIPTWARYMLERRHGERVPNGTINLTPAAEHRLLAYAWPGNLRQLDNVMRRAYTVALAEHGGELPHTLTVDEPHLARALAYEDVEPGRSLVELLHAAATAFVREAERHAAQGRPLELDLAGVFPGLVLAAATEKLESRDEAFRLFGRDAQVKSRNHHRVLRRELERVEAFCRALGIDAGSPFGRLLDGLTEDG</sequence>
<gene>
    <name evidence="7" type="ORF">LZC94_37340</name>
</gene>
<evidence type="ECO:0000256" key="4">
    <source>
        <dbReference type="ARBA" id="ARBA00023163"/>
    </source>
</evidence>
<evidence type="ECO:0000256" key="2">
    <source>
        <dbReference type="ARBA" id="ARBA00022840"/>
    </source>
</evidence>
<dbReference type="InterPro" id="IPR058031">
    <property type="entry name" value="AAA_lid_NorR"/>
</dbReference>
<dbReference type="PANTHER" id="PTHR32071">
    <property type="entry name" value="TRANSCRIPTIONAL REGULATORY PROTEIN"/>
    <property type="match status" value="1"/>
</dbReference>
<organism evidence="7 8">
    <name type="scientific">Pendulispora albinea</name>
    <dbReference type="NCBI Taxonomy" id="2741071"/>
    <lineage>
        <taxon>Bacteria</taxon>
        <taxon>Pseudomonadati</taxon>
        <taxon>Myxococcota</taxon>
        <taxon>Myxococcia</taxon>
        <taxon>Myxococcales</taxon>
        <taxon>Sorangiineae</taxon>
        <taxon>Pendulisporaceae</taxon>
        <taxon>Pendulispora</taxon>
    </lineage>
</organism>
<feature type="domain" description="Sigma-54 factor interaction" evidence="6">
    <location>
        <begin position="163"/>
        <end position="394"/>
    </location>
</feature>
<keyword evidence="3" id="KW-0805">Transcription regulation</keyword>
<dbReference type="SUPFAM" id="SSF52540">
    <property type="entry name" value="P-loop containing nucleoside triphosphate hydrolases"/>
    <property type="match status" value="1"/>
</dbReference>
<keyword evidence="4" id="KW-0804">Transcription</keyword>
<dbReference type="RefSeq" id="WP_394823107.1">
    <property type="nucleotide sequence ID" value="NZ_CP089984.1"/>
</dbReference>
<dbReference type="InterPro" id="IPR003593">
    <property type="entry name" value="AAA+_ATPase"/>
</dbReference>
<evidence type="ECO:0000256" key="1">
    <source>
        <dbReference type="ARBA" id="ARBA00022741"/>
    </source>
</evidence>
<dbReference type="Proteomes" id="UP001370348">
    <property type="component" value="Chromosome"/>
</dbReference>
<evidence type="ECO:0000256" key="5">
    <source>
        <dbReference type="SAM" id="MobiDB-lite"/>
    </source>
</evidence>
<dbReference type="PROSITE" id="PS00688">
    <property type="entry name" value="SIGMA54_INTERACT_3"/>
    <property type="match status" value="1"/>
</dbReference>
<dbReference type="InterPro" id="IPR025944">
    <property type="entry name" value="Sigma_54_int_dom_CS"/>
</dbReference>
<dbReference type="InterPro" id="IPR002078">
    <property type="entry name" value="Sigma_54_int"/>
</dbReference>
<keyword evidence="2" id="KW-0067">ATP-binding</keyword>
<dbReference type="CDD" id="cd00009">
    <property type="entry name" value="AAA"/>
    <property type="match status" value="1"/>
</dbReference>
<evidence type="ECO:0000259" key="6">
    <source>
        <dbReference type="PROSITE" id="PS50045"/>
    </source>
</evidence>
<proteinExistence type="predicted"/>
<dbReference type="Pfam" id="PF25601">
    <property type="entry name" value="AAA_lid_14"/>
    <property type="match status" value="1"/>
</dbReference>
<dbReference type="Pfam" id="PF00158">
    <property type="entry name" value="Sigma54_activat"/>
    <property type="match status" value="1"/>
</dbReference>
<keyword evidence="8" id="KW-1185">Reference proteome</keyword>
<accession>A0ABZ2LWV6</accession>
<dbReference type="Gene3D" id="1.10.8.60">
    <property type="match status" value="1"/>
</dbReference>
<dbReference type="EMBL" id="CP089984">
    <property type="protein sequence ID" value="WXB13497.1"/>
    <property type="molecule type" value="Genomic_DNA"/>
</dbReference>
<protein>
    <submittedName>
        <fullName evidence="7">Sigma 54-interacting transcriptional regulator</fullName>
    </submittedName>
</protein>
<dbReference type="Gene3D" id="3.40.50.300">
    <property type="entry name" value="P-loop containing nucleotide triphosphate hydrolases"/>
    <property type="match status" value="1"/>
</dbReference>
<feature type="region of interest" description="Disordered" evidence="5">
    <location>
        <begin position="62"/>
        <end position="83"/>
    </location>
</feature>
<reference evidence="7 8" key="1">
    <citation type="submission" date="2021-12" db="EMBL/GenBank/DDBJ databases">
        <title>Discovery of the Pendulisporaceae a myxobacterial family with distinct sporulation behavior and unique specialized metabolism.</title>
        <authorList>
            <person name="Garcia R."/>
            <person name="Popoff A."/>
            <person name="Bader C.D."/>
            <person name="Loehr J."/>
            <person name="Walesch S."/>
            <person name="Walt C."/>
            <person name="Boldt J."/>
            <person name="Bunk B."/>
            <person name="Haeckl F.J.F.P.J."/>
            <person name="Gunesch A.P."/>
            <person name="Birkelbach J."/>
            <person name="Nuebel U."/>
            <person name="Pietschmann T."/>
            <person name="Bach T."/>
            <person name="Mueller R."/>
        </authorList>
    </citation>
    <scope>NUCLEOTIDE SEQUENCE [LARGE SCALE GENOMIC DNA]</scope>
    <source>
        <strain evidence="7 8">MSr11954</strain>
    </source>
</reference>
<dbReference type="PROSITE" id="PS50045">
    <property type="entry name" value="SIGMA54_INTERACT_4"/>
    <property type="match status" value="1"/>
</dbReference>
<keyword evidence="1" id="KW-0547">Nucleotide-binding</keyword>
<name>A0ABZ2LWV6_9BACT</name>
<dbReference type="InterPro" id="IPR027417">
    <property type="entry name" value="P-loop_NTPase"/>
</dbReference>
<evidence type="ECO:0000313" key="7">
    <source>
        <dbReference type="EMBL" id="WXB13497.1"/>
    </source>
</evidence>